<dbReference type="SUPFAM" id="SSF47384">
    <property type="entry name" value="Homodimeric domain of signal transducing histidine kinase"/>
    <property type="match status" value="1"/>
</dbReference>
<dbReference type="Pfam" id="PF02518">
    <property type="entry name" value="HATPase_c"/>
    <property type="match status" value="1"/>
</dbReference>
<evidence type="ECO:0000313" key="5">
    <source>
        <dbReference type="Proteomes" id="UP000078572"/>
    </source>
</evidence>
<sequence>MSDPDVLARAGFRAQPLWRFIIAGWLFVAVLAGAAGMEMWRSRARALDVGDRELALLATAAAEHVAGAMQVGQRILVLLESTHVLTAQDANRAAMVLLQRQMADAPQLETLLLYDASGHLVASSWEKGAASGHDDASISELPSNVTHGANASFVILLHGRPALAMGRVLHAEDGQVLGTGVAVLDTLEFDRAFHAMAGATGATLAILDAGGATIAAEDGGHAAPASKKMRSALHAVERSPLQVRVTRSEEAMLAARRRTATDVLLRTALLSVLAVLLMTGAVAWLRRLEAVNRSMRASELRWRTVFENAPVGILVLHAHGRYLMANPAFQNMVGYSNQELAERRAFDITHPDDRLLTQEHIDLLVRGDRDKVRFQKRYVDRSGKVVWTDMSVARVFARHQPSEAGSEDLIIATVEDITQRLADEQDRRRLESQLRQSQKLEALGTFAGGVAHDFNNILGAILGFGERSLVAVEQNRPARQYIEQVMRAGERARLLVERILTFSRSGLTAQLPVDVRAVVEETAELLKATLPTNVTLNLRITQQEAYVLGDATHLHQVVMNLCSNAVHAMPQGGTLGLEVERIALTELRAFSHGALDAGNYVRLGVADDGVGIAPDVLERMFNPFFTTRRAGEGTGLGLSLVDGIVREHGGAVHVASKLGHGSRFDIYLPVTDARPVPSQESVASLPHGSGQVILLVDDEEALLRLGEEVLAELGYEPVGFSSSEAAWEALQAAPERFDAVISDHTMPGLTGVELAARIAGAHPRLPVILCSGFSTPALEREAAAIGVKAVLRKPVRTADLATALAQALP</sequence>
<dbReference type="InterPro" id="IPR003594">
    <property type="entry name" value="HATPase_dom"/>
</dbReference>
<dbReference type="AlphaFoldDB" id="A0A192A4W5"/>
<dbReference type="GeneID" id="61528970"/>
<dbReference type="Gene3D" id="3.40.50.2300">
    <property type="match status" value="1"/>
</dbReference>
<dbReference type="SUPFAM" id="SSF52172">
    <property type="entry name" value="CheY-like"/>
    <property type="match status" value="1"/>
</dbReference>
<dbReference type="PROSITE" id="PS50112">
    <property type="entry name" value="PAS"/>
    <property type="match status" value="1"/>
</dbReference>
<dbReference type="SMART" id="SM00448">
    <property type="entry name" value="REC"/>
    <property type="match status" value="1"/>
</dbReference>
<keyword evidence="3" id="KW-0597">Phosphoprotein</keyword>
<dbReference type="PANTHER" id="PTHR43065:SF42">
    <property type="entry name" value="TWO-COMPONENT SENSOR PPRA"/>
    <property type="match status" value="1"/>
</dbReference>
<dbReference type="InterPro" id="IPR036097">
    <property type="entry name" value="HisK_dim/P_sf"/>
</dbReference>
<dbReference type="InterPro" id="IPR003661">
    <property type="entry name" value="HisK_dim/P_dom"/>
</dbReference>
<dbReference type="InterPro" id="IPR001789">
    <property type="entry name" value="Sig_transdc_resp-reg_receiver"/>
</dbReference>
<dbReference type="Pfam" id="PF13188">
    <property type="entry name" value="PAS_8"/>
    <property type="match status" value="1"/>
</dbReference>
<dbReference type="InterPro" id="IPR036890">
    <property type="entry name" value="HATPase_C_sf"/>
</dbReference>
<dbReference type="SMART" id="SM00091">
    <property type="entry name" value="PAS"/>
    <property type="match status" value="1"/>
</dbReference>
<dbReference type="PRINTS" id="PR00344">
    <property type="entry name" value="BCTRLSENSOR"/>
</dbReference>
<dbReference type="EC" id="2.7.13.3" evidence="2"/>
<dbReference type="EMBL" id="CP016023">
    <property type="protein sequence ID" value="ANJ75424.1"/>
    <property type="molecule type" value="Genomic_DNA"/>
</dbReference>
<dbReference type="PROSITE" id="PS50109">
    <property type="entry name" value="HIS_KIN"/>
    <property type="match status" value="1"/>
</dbReference>
<dbReference type="CDD" id="cd00082">
    <property type="entry name" value="HisKA"/>
    <property type="match status" value="1"/>
</dbReference>
<dbReference type="SMART" id="SM00388">
    <property type="entry name" value="HisKA"/>
    <property type="match status" value="1"/>
</dbReference>
<dbReference type="Proteomes" id="UP000078572">
    <property type="component" value="Chromosome 2"/>
</dbReference>
<organism evidence="4 5">
    <name type="scientific">Ralstonia insidiosa</name>
    <dbReference type="NCBI Taxonomy" id="190721"/>
    <lineage>
        <taxon>Bacteria</taxon>
        <taxon>Pseudomonadati</taxon>
        <taxon>Pseudomonadota</taxon>
        <taxon>Betaproteobacteria</taxon>
        <taxon>Burkholderiales</taxon>
        <taxon>Burkholderiaceae</taxon>
        <taxon>Ralstonia</taxon>
    </lineage>
</organism>
<dbReference type="SMART" id="SM00387">
    <property type="entry name" value="HATPase_c"/>
    <property type="match status" value="1"/>
</dbReference>
<proteinExistence type="predicted"/>
<dbReference type="PROSITE" id="PS50110">
    <property type="entry name" value="RESPONSE_REGULATORY"/>
    <property type="match status" value="1"/>
</dbReference>
<dbReference type="CDD" id="cd00130">
    <property type="entry name" value="PAS"/>
    <property type="match status" value="1"/>
</dbReference>
<reference evidence="5" key="1">
    <citation type="submission" date="2016-06" db="EMBL/GenBank/DDBJ databases">
        <authorList>
            <person name="Xu Y."/>
            <person name="Nagy A."/>
            <person name="Yan X."/>
            <person name="Kim S.W."/>
            <person name="Haley B."/>
            <person name="Liu N.T."/>
            <person name="Nou X."/>
        </authorList>
    </citation>
    <scope>NUCLEOTIDE SEQUENCE [LARGE SCALE GENOMIC DNA]</scope>
    <source>
        <strain evidence="5">ATCC 49129</strain>
    </source>
</reference>
<dbReference type="InterPro" id="IPR011006">
    <property type="entry name" value="CheY-like_superfamily"/>
</dbReference>
<dbReference type="Pfam" id="PF00072">
    <property type="entry name" value="Response_reg"/>
    <property type="match status" value="1"/>
</dbReference>
<comment type="catalytic activity">
    <reaction evidence="1">
        <text>ATP + protein L-histidine = ADP + protein N-phospho-L-histidine.</text>
        <dbReference type="EC" id="2.7.13.3"/>
    </reaction>
</comment>
<dbReference type="NCBIfam" id="TIGR00229">
    <property type="entry name" value="sensory_box"/>
    <property type="match status" value="1"/>
</dbReference>
<dbReference type="SUPFAM" id="SSF55785">
    <property type="entry name" value="PYP-like sensor domain (PAS domain)"/>
    <property type="match status" value="1"/>
</dbReference>
<dbReference type="GO" id="GO:0000155">
    <property type="term" value="F:phosphorelay sensor kinase activity"/>
    <property type="evidence" value="ECO:0007669"/>
    <property type="project" value="InterPro"/>
</dbReference>
<dbReference type="PANTHER" id="PTHR43065">
    <property type="entry name" value="SENSOR HISTIDINE KINASE"/>
    <property type="match status" value="1"/>
</dbReference>
<protein>
    <recommendedName>
        <fullName evidence="2">histidine kinase</fullName>
        <ecNumber evidence="2">2.7.13.3</ecNumber>
    </recommendedName>
</protein>
<dbReference type="SUPFAM" id="SSF55874">
    <property type="entry name" value="ATPase domain of HSP90 chaperone/DNA topoisomerase II/histidine kinase"/>
    <property type="match status" value="1"/>
</dbReference>
<dbReference type="Pfam" id="PF00512">
    <property type="entry name" value="HisKA"/>
    <property type="match status" value="1"/>
</dbReference>
<evidence type="ECO:0000313" key="4">
    <source>
        <dbReference type="EMBL" id="ANJ75424.1"/>
    </source>
</evidence>
<dbReference type="Gene3D" id="1.10.287.130">
    <property type="match status" value="1"/>
</dbReference>
<keyword evidence="5" id="KW-1185">Reference proteome</keyword>
<dbReference type="InterPro" id="IPR000014">
    <property type="entry name" value="PAS"/>
</dbReference>
<name>A0A192A4W5_9RALS</name>
<dbReference type="InterPro" id="IPR035965">
    <property type="entry name" value="PAS-like_dom_sf"/>
</dbReference>
<dbReference type="Gene3D" id="3.30.565.10">
    <property type="entry name" value="Histidine kinase-like ATPase, C-terminal domain"/>
    <property type="match status" value="1"/>
</dbReference>
<dbReference type="Gene3D" id="3.30.450.20">
    <property type="entry name" value="PAS domain"/>
    <property type="match status" value="2"/>
</dbReference>
<evidence type="ECO:0000256" key="2">
    <source>
        <dbReference type="ARBA" id="ARBA00012438"/>
    </source>
</evidence>
<dbReference type="CDD" id="cd00156">
    <property type="entry name" value="REC"/>
    <property type="match status" value="1"/>
</dbReference>
<evidence type="ECO:0000256" key="1">
    <source>
        <dbReference type="ARBA" id="ARBA00000085"/>
    </source>
</evidence>
<evidence type="ECO:0000256" key="3">
    <source>
        <dbReference type="ARBA" id="ARBA00022553"/>
    </source>
</evidence>
<dbReference type="InterPro" id="IPR004358">
    <property type="entry name" value="Sig_transdc_His_kin-like_C"/>
</dbReference>
<gene>
    <name evidence="4" type="ORF">A9Y76_23290</name>
</gene>
<dbReference type="RefSeq" id="WP_064808015.1">
    <property type="nucleotide sequence ID" value="NZ_CP016023.1"/>
</dbReference>
<dbReference type="InterPro" id="IPR005467">
    <property type="entry name" value="His_kinase_dom"/>
</dbReference>
<accession>A0A192A4W5</accession>
<dbReference type="OrthoDB" id="5389366at2"/>